<reference evidence="3 4" key="1">
    <citation type="submission" date="2016-10" db="EMBL/GenBank/DDBJ databases">
        <authorList>
            <person name="de Groot N.N."/>
        </authorList>
    </citation>
    <scope>NUCLEOTIDE SEQUENCE [LARGE SCALE GENOMIC DNA]</scope>
    <source>
        <strain evidence="3 4">DSM 22489</strain>
    </source>
</reference>
<keyword evidence="2" id="KW-0472">Membrane</keyword>
<evidence type="ECO:0000256" key="2">
    <source>
        <dbReference type="SAM" id="Phobius"/>
    </source>
</evidence>
<sequence>MDNAVRNQPAAEEKPVKTPEIVTKYATGKGISFVMLETGFSHMRVIDVVVAVFVLALVAMVWAVLAIVQDVRRSRRRARRLREDESFASGSLGLGLINSRIDLIPEAPELSFRDPESPAVSDASAPAILAAEPESAAEQFVVETVALGSSLSESVVVAASLEEEASSRTTDAEIKLPDGSDFLDAQSRSGFEAVTPEPAMAAPQPLAPTGSISDETAAVIASTTFSAPFSWPTNSTATLPVSAPVAVSPSSDVAPVAIPQAAVAQPVSAVAPVTAVPDIEEDGEWETSLLRTLSGGDRALLARAKMSEAWEETAMPDFVMPSRSFPSAIVTPRGQITSTLFGEPFTFEPLRSQQLIARGAETGPLPKPQRSAGAPKAQPQVTWSPTPLTPEPAMAVEASAAVVTAAAAFVATPAASSFGPPVLAILRTLPVPEESSARAEAVPKPQAHDIPADQSATQPVTFVEPNVAPARMMVPVLARAASSPEVIEVAPTTPEPLVEAEELQPLSAIFVPVMARGLPQPAMEVAETALTVEEVVPLPATVATAPAWPLVLSRTAYTTGTVWQGESSQFTHAEVPSAVADLAQINRGTAAPHSGIALPPAPLAHPAEETELRPATSSFVIPASAPASSFEAEDDSSEPVIAPTFPVSHSFGYQPDSGKSDKSDKTVPFRVQRPAPPLVRPQQAQTVTGAIAALREAGMDSGMSHISRAPRLGSPSQIMPPGPAFHRVAPKLAANSSGRHLVAPLRRPDLSSYYSKDLGDLSDPVAPRGRNREPRTPEEQKRQA</sequence>
<protein>
    <submittedName>
        <fullName evidence="3">Uncharacterized protein</fullName>
    </submittedName>
</protein>
<evidence type="ECO:0000256" key="1">
    <source>
        <dbReference type="SAM" id="MobiDB-lite"/>
    </source>
</evidence>
<feature type="region of interest" description="Disordered" evidence="1">
    <location>
        <begin position="361"/>
        <end position="388"/>
    </location>
</feature>
<evidence type="ECO:0000313" key="3">
    <source>
        <dbReference type="EMBL" id="SEF75034.1"/>
    </source>
</evidence>
<keyword evidence="2" id="KW-1133">Transmembrane helix</keyword>
<keyword evidence="4" id="KW-1185">Reference proteome</keyword>
<dbReference type="Proteomes" id="UP000236728">
    <property type="component" value="Unassembled WGS sequence"/>
</dbReference>
<organism evidence="3 4">
    <name type="scientific">Bryocella elongata</name>
    <dbReference type="NCBI Taxonomy" id="863522"/>
    <lineage>
        <taxon>Bacteria</taxon>
        <taxon>Pseudomonadati</taxon>
        <taxon>Acidobacteriota</taxon>
        <taxon>Terriglobia</taxon>
        <taxon>Terriglobales</taxon>
        <taxon>Acidobacteriaceae</taxon>
        <taxon>Bryocella</taxon>
    </lineage>
</organism>
<dbReference type="AlphaFoldDB" id="A0A1H5UJ27"/>
<feature type="region of interest" description="Disordered" evidence="1">
    <location>
        <begin position="626"/>
        <end position="668"/>
    </location>
</feature>
<keyword evidence="2" id="KW-0812">Transmembrane</keyword>
<evidence type="ECO:0000313" key="4">
    <source>
        <dbReference type="Proteomes" id="UP000236728"/>
    </source>
</evidence>
<proteinExistence type="predicted"/>
<feature type="compositionally biased region" description="Basic and acidic residues" evidence="1">
    <location>
        <begin position="658"/>
        <end position="667"/>
    </location>
</feature>
<gene>
    <name evidence="3" type="ORF">SAMN05421819_1050</name>
</gene>
<feature type="compositionally biased region" description="Basic and acidic residues" evidence="1">
    <location>
        <begin position="770"/>
        <end position="784"/>
    </location>
</feature>
<dbReference type="EMBL" id="FNVA01000001">
    <property type="protein sequence ID" value="SEF75034.1"/>
    <property type="molecule type" value="Genomic_DNA"/>
</dbReference>
<feature type="region of interest" description="Disordered" evidence="1">
    <location>
        <begin position="736"/>
        <end position="784"/>
    </location>
</feature>
<name>A0A1H5UJ27_9BACT</name>
<feature type="transmembrane region" description="Helical" evidence="2">
    <location>
        <begin position="45"/>
        <end position="68"/>
    </location>
</feature>
<accession>A0A1H5UJ27</accession>